<organism evidence="1 2">
    <name type="scientific">Enterococcus lemanii</name>
    <dbReference type="NCBI Taxonomy" id="1159752"/>
    <lineage>
        <taxon>Bacteria</taxon>
        <taxon>Bacillati</taxon>
        <taxon>Bacillota</taxon>
        <taxon>Bacilli</taxon>
        <taxon>Lactobacillales</taxon>
        <taxon>Enterococcaceae</taxon>
        <taxon>Enterococcus</taxon>
    </lineage>
</organism>
<dbReference type="RefSeq" id="WP_204654368.1">
    <property type="nucleotide sequence ID" value="NZ_JAFBFD010000025.1"/>
</dbReference>
<proteinExistence type="predicted"/>
<accession>A0ABV9MUA8</accession>
<evidence type="ECO:0008006" key="3">
    <source>
        <dbReference type="Google" id="ProtNLM"/>
    </source>
</evidence>
<sequence>MKKIWDKRKIKDFIMNEATEKDMIELIEIMRAKKNLLDLEKIAKQKEKIVKDVNKLF</sequence>
<evidence type="ECO:0000313" key="2">
    <source>
        <dbReference type="Proteomes" id="UP001595969"/>
    </source>
</evidence>
<dbReference type="EMBL" id="JBHSGS010000042">
    <property type="protein sequence ID" value="MFC4719581.1"/>
    <property type="molecule type" value="Genomic_DNA"/>
</dbReference>
<protein>
    <recommendedName>
        <fullName evidence="3">Addiction module toxin RelE</fullName>
    </recommendedName>
</protein>
<evidence type="ECO:0000313" key="1">
    <source>
        <dbReference type="EMBL" id="MFC4719581.1"/>
    </source>
</evidence>
<dbReference type="Proteomes" id="UP001595969">
    <property type="component" value="Unassembled WGS sequence"/>
</dbReference>
<name>A0ABV9MUA8_9ENTE</name>
<reference evidence="2" key="1">
    <citation type="journal article" date="2019" name="Int. J. Syst. Evol. Microbiol.">
        <title>The Global Catalogue of Microorganisms (GCM) 10K type strain sequencing project: providing services to taxonomists for standard genome sequencing and annotation.</title>
        <authorList>
            <consortium name="The Broad Institute Genomics Platform"/>
            <consortium name="The Broad Institute Genome Sequencing Center for Infectious Disease"/>
            <person name="Wu L."/>
            <person name="Ma J."/>
        </authorList>
    </citation>
    <scope>NUCLEOTIDE SEQUENCE [LARGE SCALE GENOMIC DNA]</scope>
    <source>
        <strain evidence="2">CGMCC 1.19032</strain>
    </source>
</reference>
<gene>
    <name evidence="1" type="ORF">ACFO5I_07515</name>
</gene>
<comment type="caution">
    <text evidence="1">The sequence shown here is derived from an EMBL/GenBank/DDBJ whole genome shotgun (WGS) entry which is preliminary data.</text>
</comment>
<keyword evidence="2" id="KW-1185">Reference proteome</keyword>